<dbReference type="GeneID" id="28830755"/>
<reference evidence="1 2" key="1">
    <citation type="submission" date="2015-10" db="EMBL/GenBank/DDBJ databases">
        <title>Full genome of DAOMC 229536 Phialocephala scopiformis, a fungal endophyte of spruce producing the potent anti-insectan compound rugulosin.</title>
        <authorList>
            <consortium name="DOE Joint Genome Institute"/>
            <person name="Walker A.K."/>
            <person name="Frasz S.L."/>
            <person name="Seifert K.A."/>
            <person name="Miller J.D."/>
            <person name="Mondo S.J."/>
            <person name="Labutti K."/>
            <person name="Lipzen A."/>
            <person name="Dockter R."/>
            <person name="Kennedy M."/>
            <person name="Grigoriev I.V."/>
            <person name="Spatafora J.W."/>
        </authorList>
    </citation>
    <scope>NUCLEOTIDE SEQUENCE [LARGE SCALE GENOMIC DNA]</scope>
    <source>
        <strain evidence="1 2">CBS 120377</strain>
    </source>
</reference>
<sequence>MSTSATRLSPEEKLIDGPDMLTLYLNSTIKLFQESQCLPLPDPLQLSDQEKLVTFLYLFYNVHAHARYCFQCDEMQSIDATAINQPIAPVIGSPELHFVFTELTLRLLNSSKPSRRAVHDIRPLASESMLFATFYALYSTFLRYPLHLRPVGSGNTTAGAREAVLGWSNYARSSLPLAETVVSLQARSGGFYNATTICLYRSFVLHALTVSPGQGQLEWLALVCDTFAVNMDSEENLVWYKIVSDHSSGALPGSQSLVINEIIMTEFTIERPNELFELLTQAFAAGPATDVTYAIRRRLALKRVDGQGVPRSSQPAAMARTMIRQIKKAIRTVDVDERKRVYEIWVRSEWDAPSILFTTDEIREILMHLDDPFIMKFTSDSVLRYLVVKSVDRELPAMDPAVNIPEEATRLYAKLEHLRSELLEVAIEMARVSSENPMKGQILDGLRLVGTSDTAVLQPSRLWDLVFNTTIESTYTTLPWIAVSHSWSQADGSCFTSINNRANIIPWATLADLNNIRDAMMATGLTMGWMDKICLRQRGTEGFDGALRQLEWTTDIPLIDVAYRHAAKILVYLDGAGREINYRTTFREKSSWLYRKWTAQETPSGVELVLGSGRKFLEGCESCVSVIKRLRSVQELRNLKSDAQELEKLRHVWEVMQGRSAGCPADHVLSLVSILGLSERPRYDSRYNLPQAVSLLKEHLPTTSRQILEQDECASWFDGMFSTFSSSSLVVPSCWGGDNRLAAFSIKPTATEDVNKLEFALRGILSRVKKVFLIREGDVSAVQDISSDQNETTCTCLRVNKPLYLDNRDIYADFFVWHGYEACCAAVVPNDRATTDGDLAALRNATHLLLGENQLICAPLKISDSDMENIEKYELLLSSADSVAILDSALTWTIVSKGQQSRTCIIKAK</sequence>
<keyword evidence="2" id="KW-1185">Reference proteome</keyword>
<gene>
    <name evidence="1" type="ORF">LY89DRAFT_744243</name>
</gene>
<organism evidence="1 2">
    <name type="scientific">Mollisia scopiformis</name>
    <name type="common">Conifer needle endophyte fungus</name>
    <name type="synonym">Phialocephala scopiformis</name>
    <dbReference type="NCBI Taxonomy" id="149040"/>
    <lineage>
        <taxon>Eukaryota</taxon>
        <taxon>Fungi</taxon>
        <taxon>Dikarya</taxon>
        <taxon>Ascomycota</taxon>
        <taxon>Pezizomycotina</taxon>
        <taxon>Leotiomycetes</taxon>
        <taxon>Helotiales</taxon>
        <taxon>Mollisiaceae</taxon>
        <taxon>Mollisia</taxon>
    </lineage>
</organism>
<dbReference type="AlphaFoldDB" id="A0A194XUR5"/>
<dbReference type="OrthoDB" id="5418601at2759"/>
<dbReference type="InParanoid" id="A0A194XUR5"/>
<dbReference type="KEGG" id="psco:LY89DRAFT_744243"/>
<dbReference type="Proteomes" id="UP000070700">
    <property type="component" value="Unassembled WGS sequence"/>
</dbReference>
<evidence type="ECO:0008006" key="3">
    <source>
        <dbReference type="Google" id="ProtNLM"/>
    </source>
</evidence>
<accession>A0A194XUR5</accession>
<name>A0A194XUR5_MOLSC</name>
<protein>
    <recommendedName>
        <fullName evidence="3">Heterokaryon incompatibility domain-containing protein</fullName>
    </recommendedName>
</protein>
<proteinExistence type="predicted"/>
<dbReference type="EMBL" id="KQ947404">
    <property type="protein sequence ID" value="KUJ23779.1"/>
    <property type="molecule type" value="Genomic_DNA"/>
</dbReference>
<evidence type="ECO:0000313" key="1">
    <source>
        <dbReference type="EMBL" id="KUJ23779.1"/>
    </source>
</evidence>
<evidence type="ECO:0000313" key="2">
    <source>
        <dbReference type="Proteomes" id="UP000070700"/>
    </source>
</evidence>
<dbReference type="RefSeq" id="XP_018078134.1">
    <property type="nucleotide sequence ID" value="XM_018221029.1"/>
</dbReference>